<comment type="subcellular location">
    <subcellularLocation>
        <location evidence="2">Mitochondrion inner membrane</location>
        <topology evidence="2">Multi-pass membrane protein</topology>
    </subcellularLocation>
</comment>
<evidence type="ECO:0000256" key="6">
    <source>
        <dbReference type="ARBA" id="ARBA00022660"/>
    </source>
</evidence>
<dbReference type="PANTHER" id="PTHR42829">
    <property type="entry name" value="NADH-UBIQUINONE OXIDOREDUCTASE CHAIN 5"/>
    <property type="match status" value="1"/>
</dbReference>
<feature type="transmembrane region" description="Helical" evidence="18">
    <location>
        <begin position="51"/>
        <end position="69"/>
    </location>
</feature>
<gene>
    <name evidence="21" type="primary">nad5</name>
</gene>
<evidence type="ECO:0000256" key="11">
    <source>
        <dbReference type="ARBA" id="ARBA00022989"/>
    </source>
</evidence>
<dbReference type="GO" id="GO:0005743">
    <property type="term" value="C:mitochondrial inner membrane"/>
    <property type="evidence" value="ECO:0007669"/>
    <property type="project" value="UniProtKB-SubCell"/>
</dbReference>
<evidence type="ECO:0000256" key="7">
    <source>
        <dbReference type="ARBA" id="ARBA00022692"/>
    </source>
</evidence>
<evidence type="ECO:0000256" key="18">
    <source>
        <dbReference type="SAM" id="Phobius"/>
    </source>
</evidence>
<dbReference type="InterPro" id="IPR003945">
    <property type="entry name" value="NU5C-like"/>
</dbReference>
<evidence type="ECO:0000259" key="20">
    <source>
        <dbReference type="Pfam" id="PF06455"/>
    </source>
</evidence>
<keyword evidence="10" id="KW-0249">Electron transport</keyword>
<feature type="transmembrane region" description="Helical" evidence="18">
    <location>
        <begin position="364"/>
        <end position="386"/>
    </location>
</feature>
<comment type="catalytic activity">
    <reaction evidence="17">
        <text>a ubiquinone + NADH + 5 H(+)(in) = a ubiquinol + NAD(+) + 4 H(+)(out)</text>
        <dbReference type="Rhea" id="RHEA:29091"/>
        <dbReference type="Rhea" id="RHEA-COMP:9565"/>
        <dbReference type="Rhea" id="RHEA-COMP:9566"/>
        <dbReference type="ChEBI" id="CHEBI:15378"/>
        <dbReference type="ChEBI" id="CHEBI:16389"/>
        <dbReference type="ChEBI" id="CHEBI:17976"/>
        <dbReference type="ChEBI" id="CHEBI:57540"/>
        <dbReference type="ChEBI" id="CHEBI:57945"/>
        <dbReference type="EC" id="7.1.1.2"/>
    </reaction>
</comment>
<evidence type="ECO:0000256" key="3">
    <source>
        <dbReference type="ARBA" id="ARBA00012944"/>
    </source>
</evidence>
<feature type="transmembrane region" description="Helical" evidence="18">
    <location>
        <begin position="321"/>
        <end position="344"/>
    </location>
</feature>
<keyword evidence="7 18" id="KW-0812">Transmembrane</keyword>
<dbReference type="GO" id="GO:0008137">
    <property type="term" value="F:NADH dehydrogenase (ubiquinone) activity"/>
    <property type="evidence" value="ECO:0007669"/>
    <property type="project" value="UniProtKB-EC"/>
</dbReference>
<name>A0A221SE57_ARMVU</name>
<feature type="transmembrane region" description="Helical" evidence="18">
    <location>
        <begin position="475"/>
        <end position="493"/>
    </location>
</feature>
<evidence type="ECO:0000256" key="16">
    <source>
        <dbReference type="ARBA" id="ARBA00031027"/>
    </source>
</evidence>
<keyword evidence="12" id="KW-0520">NAD</keyword>
<evidence type="ECO:0000256" key="5">
    <source>
        <dbReference type="ARBA" id="ARBA00022448"/>
    </source>
</evidence>
<feature type="transmembrane region" description="Helical" evidence="18">
    <location>
        <begin position="234"/>
        <end position="252"/>
    </location>
</feature>
<keyword evidence="8" id="KW-0999">Mitochondrion inner membrane</keyword>
<feature type="transmembrane region" description="Helical" evidence="18">
    <location>
        <begin position="441"/>
        <end position="463"/>
    </location>
</feature>
<accession>A0A221SE57</accession>
<dbReference type="InterPro" id="IPR001750">
    <property type="entry name" value="ND/Mrp_TM"/>
</dbReference>
<comment type="function">
    <text evidence="1">Core subunit of the mitochondrial membrane respiratory chain NADH dehydrogenase (Complex I) that is believed to belong to the minimal assembly required for catalysis. Complex I functions in the transfer of electrons from NADH to the respiratory chain. The immediate electron acceptor for the enzyme is believed to be ubiquinone.</text>
</comment>
<feature type="transmembrane region" description="Helical" evidence="18">
    <location>
        <begin position="169"/>
        <end position="192"/>
    </location>
</feature>
<dbReference type="GO" id="GO:0015990">
    <property type="term" value="P:electron transport coupled proton transport"/>
    <property type="evidence" value="ECO:0007669"/>
    <property type="project" value="TreeGrafter"/>
</dbReference>
<proteinExistence type="predicted"/>
<evidence type="ECO:0000256" key="13">
    <source>
        <dbReference type="ARBA" id="ARBA00023075"/>
    </source>
</evidence>
<evidence type="ECO:0000256" key="2">
    <source>
        <dbReference type="ARBA" id="ARBA00004448"/>
    </source>
</evidence>
<evidence type="ECO:0000313" key="21">
    <source>
        <dbReference type="EMBL" id="ASN74448.1"/>
    </source>
</evidence>
<evidence type="ECO:0000256" key="12">
    <source>
        <dbReference type="ARBA" id="ARBA00023027"/>
    </source>
</evidence>
<feature type="transmembrane region" description="Helical" evidence="18">
    <location>
        <begin position="204"/>
        <end position="222"/>
    </location>
</feature>
<reference evidence="21" key="1">
    <citation type="journal article" date="2017" name="Genetics">
        <title>Untangling Heteroplasmy, Structure, and Evolution of an Atypical Mitochondrial Genome by PacBio Sequencing.</title>
        <authorList>
            <person name="Peccoud J."/>
            <person name="Chebbi M.A."/>
            <person name="Cormier A."/>
            <person name="Moumen B."/>
            <person name="Gilbert C."/>
            <person name="Marcade I."/>
            <person name="Chandler C."/>
            <person name="Cordaux R."/>
        </authorList>
    </citation>
    <scope>NUCLEOTIDE SEQUENCE</scope>
    <source>
        <strain evidence="21">BF</strain>
    </source>
</reference>
<dbReference type="PANTHER" id="PTHR42829:SF2">
    <property type="entry name" value="NADH-UBIQUINONE OXIDOREDUCTASE CHAIN 5"/>
    <property type="match status" value="1"/>
</dbReference>
<dbReference type="Pfam" id="PF06455">
    <property type="entry name" value="NADH5_C"/>
    <property type="match status" value="1"/>
</dbReference>
<evidence type="ECO:0000256" key="14">
    <source>
        <dbReference type="ARBA" id="ARBA00023128"/>
    </source>
</evidence>
<keyword evidence="14 21" id="KW-0496">Mitochondrion</keyword>
<keyword evidence="9" id="KW-1278">Translocase</keyword>
<feature type="transmembrane region" description="Helical" evidence="18">
    <location>
        <begin position="544"/>
        <end position="560"/>
    </location>
</feature>
<organism evidence="21">
    <name type="scientific">Armadillidium vulgare</name>
    <name type="common">Pillbug</name>
    <name type="synonym">Pill woodlouse</name>
    <dbReference type="NCBI Taxonomy" id="13347"/>
    <lineage>
        <taxon>Eukaryota</taxon>
        <taxon>Metazoa</taxon>
        <taxon>Ecdysozoa</taxon>
        <taxon>Arthropoda</taxon>
        <taxon>Crustacea</taxon>
        <taxon>Multicrustacea</taxon>
        <taxon>Malacostraca</taxon>
        <taxon>Eumalacostraca</taxon>
        <taxon>Peracarida</taxon>
        <taxon>Isopoda</taxon>
        <taxon>Oniscidea</taxon>
        <taxon>Crinocheta</taxon>
        <taxon>Armadillidiidae</taxon>
        <taxon>Armadillidium</taxon>
    </lineage>
</organism>
<evidence type="ECO:0000256" key="17">
    <source>
        <dbReference type="ARBA" id="ARBA00049551"/>
    </source>
</evidence>
<keyword evidence="15 18" id="KW-0472">Membrane</keyword>
<feature type="domain" description="NADH:quinone oxidoreductase/Mrp antiporter transmembrane" evidence="19">
    <location>
        <begin position="98"/>
        <end position="366"/>
    </location>
</feature>
<evidence type="ECO:0000256" key="8">
    <source>
        <dbReference type="ARBA" id="ARBA00022792"/>
    </source>
</evidence>
<feature type="transmembrane region" description="Helical" evidence="18">
    <location>
        <begin position="513"/>
        <end position="532"/>
    </location>
</feature>
<keyword evidence="11 18" id="KW-1133">Transmembrane helix</keyword>
<dbReference type="PRINTS" id="PR01434">
    <property type="entry name" value="NADHDHGNASE5"/>
</dbReference>
<evidence type="ECO:0000256" key="10">
    <source>
        <dbReference type="ARBA" id="ARBA00022982"/>
    </source>
</evidence>
<sequence>MSLFFLLMAFVFMLISLNFMNFNRSLMVEWDIFSSSSKIFLFNFYMDWMSTLFFSFVALISGSVLYFSGSYMPMNSKFRGFMILVFMFVLSMFFMVFSLNLVSMMLGWDGLGIISYILVVFYNNEKSNSAGMLTVMSNRIGDSALLLSVAYFMEMSSWNYLLLDECLDMVVVSLIIMAAMTKSAQIPFSAWLPAAMAAPTPVSALVHSSTLVTAGVYLLIRFSDLMQDFKILSVLMYLGMLTTLMSSLSALFEPDFKKVVALSTLSQLGIMMMTLSMGFGKLAFIHLLTHAVFKALLFMCSGKVIHNVGDYQDARKMGGEIFNLPITSAIMVLSSYALCGVPFLSGFYSKDLIIESSLMGDMFFFNYCLYMLIVGLSSSYSFRLLFLSMISFTNQNVSLMSDEEDWVMLISKFGLLVMSLLSGALLMWVCISSSNMISLDYMFKWMAFISMLMGVVLGVWICIWNKKGSKFLTNLKFLEIFMVMWNLPMLSGMKFGFSSMSLHLNLVKLDLGWLELFSGAGFYKLFSSSGLFLEGWNLNNIKNILMIFIISLMFMELVILW</sequence>
<dbReference type="EC" id="7.1.1.2" evidence="3"/>
<keyword evidence="5" id="KW-0813">Transport</keyword>
<evidence type="ECO:0000259" key="19">
    <source>
        <dbReference type="Pfam" id="PF00361"/>
    </source>
</evidence>
<keyword evidence="6" id="KW-0679">Respiratory chain</keyword>
<dbReference type="GO" id="GO:0003954">
    <property type="term" value="F:NADH dehydrogenase activity"/>
    <property type="evidence" value="ECO:0007669"/>
    <property type="project" value="TreeGrafter"/>
</dbReference>
<dbReference type="AlphaFoldDB" id="A0A221SE57"/>
<feature type="transmembrane region" description="Helical" evidence="18">
    <location>
        <begin position="105"/>
        <end position="123"/>
    </location>
</feature>
<feature type="domain" description="NADH dehydrogenase subunit 5 C-terminal" evidence="20">
    <location>
        <begin position="380"/>
        <end position="557"/>
    </location>
</feature>
<keyword evidence="13" id="KW-0830">Ubiquinone</keyword>
<dbReference type="InterPro" id="IPR010934">
    <property type="entry name" value="NADH_DH_su5_C"/>
</dbReference>
<feature type="transmembrane region" description="Helical" evidence="18">
    <location>
        <begin position="81"/>
        <end position="99"/>
    </location>
</feature>
<evidence type="ECO:0000256" key="15">
    <source>
        <dbReference type="ARBA" id="ARBA00023136"/>
    </source>
</evidence>
<feature type="transmembrane region" description="Helical" evidence="18">
    <location>
        <begin position="406"/>
        <end position="429"/>
    </location>
</feature>
<geneLocation type="mitochondrion" evidence="21"/>
<evidence type="ECO:0000256" key="1">
    <source>
        <dbReference type="ARBA" id="ARBA00003257"/>
    </source>
</evidence>
<dbReference type="GO" id="GO:0042773">
    <property type="term" value="P:ATP synthesis coupled electron transport"/>
    <property type="evidence" value="ECO:0007669"/>
    <property type="project" value="InterPro"/>
</dbReference>
<dbReference type="Pfam" id="PF00361">
    <property type="entry name" value="Proton_antipo_M"/>
    <property type="match status" value="1"/>
</dbReference>
<protein>
    <recommendedName>
        <fullName evidence="4">NADH-ubiquinone oxidoreductase chain 5</fullName>
        <ecNumber evidence="3">7.1.1.2</ecNumber>
    </recommendedName>
    <alternativeName>
        <fullName evidence="16">NADH dehydrogenase subunit 5</fullName>
    </alternativeName>
</protein>
<dbReference type="EMBL" id="MF187614">
    <property type="protein sequence ID" value="ASN74448.1"/>
    <property type="molecule type" value="Genomic_DNA"/>
</dbReference>
<evidence type="ECO:0000256" key="9">
    <source>
        <dbReference type="ARBA" id="ARBA00022967"/>
    </source>
</evidence>
<evidence type="ECO:0000256" key="4">
    <source>
        <dbReference type="ARBA" id="ARBA00021096"/>
    </source>
</evidence>